<gene>
    <name evidence="1" type="ORF">EM151A_0181</name>
</gene>
<dbReference type="AlphaFoldDB" id="A0AAI8R6Y4"/>
<accession>A0AAI8R6Y4</accession>
<dbReference type="RefSeq" id="WP_137072500.1">
    <property type="nucleotide sequence ID" value="NZ_AP019810.1"/>
</dbReference>
<proteinExistence type="predicted"/>
<dbReference type="EMBL" id="AP019810">
    <property type="protein sequence ID" value="BBM13423.1"/>
    <property type="molecule type" value="Genomic_DNA"/>
</dbReference>
<organism evidence="1 2">
    <name type="scientific">Enterococcus mundtii</name>
    <dbReference type="NCBI Taxonomy" id="53346"/>
    <lineage>
        <taxon>Bacteria</taxon>
        <taxon>Bacillati</taxon>
        <taxon>Bacillota</taxon>
        <taxon>Bacilli</taxon>
        <taxon>Lactobacillales</taxon>
        <taxon>Enterococcaceae</taxon>
        <taxon>Enterococcus</taxon>
    </lineage>
</organism>
<protein>
    <submittedName>
        <fullName evidence="1">Uncharacterized protein</fullName>
    </submittedName>
</protein>
<evidence type="ECO:0000313" key="1">
    <source>
        <dbReference type="EMBL" id="BBM13423.1"/>
    </source>
</evidence>
<sequence>MKKIFEIKFIIVKDVDTENLIGEYGYFSVRIDNEYYGIILEEELEDFTVSLYDWFISFLRALEILKTENYVLINDIESFNTWIEIYRDKEILSISKVLGTKVGQGGWIRTEKISNPDYQFWKDKKMLFSDFRTEVLEKSEYYLSEIIKLNSLQNKNIRNFKKLVEKLKL</sequence>
<reference evidence="1 2" key="1">
    <citation type="submission" date="2019-07" db="EMBL/GenBank/DDBJ databases">
        <title>antibiotic susceptibility of plant-derived lactic acid bacteria.</title>
        <authorList>
            <person name="Sugiyama M."/>
            <person name="Noda M."/>
        </authorList>
    </citation>
    <scope>NUCLEOTIDE SEQUENCE [LARGE SCALE GENOMIC DNA]</scope>
    <source>
        <strain evidence="1 2">15-1A</strain>
    </source>
</reference>
<name>A0AAI8R6Y4_ENTMU</name>
<evidence type="ECO:0000313" key="2">
    <source>
        <dbReference type="Proteomes" id="UP000509460"/>
    </source>
</evidence>
<dbReference type="Proteomes" id="UP000509460">
    <property type="component" value="Chromosome"/>
</dbReference>